<gene>
    <name evidence="11" type="ORF">HB761_04700</name>
</gene>
<organism evidence="11 12">
    <name type="scientific">Vibrio campbellii</name>
    <dbReference type="NCBI Taxonomy" id="680"/>
    <lineage>
        <taxon>Bacteria</taxon>
        <taxon>Pseudomonadati</taxon>
        <taxon>Pseudomonadota</taxon>
        <taxon>Gammaproteobacteria</taxon>
        <taxon>Vibrionales</taxon>
        <taxon>Vibrionaceae</taxon>
        <taxon>Vibrio</taxon>
    </lineage>
</organism>
<dbReference type="InterPro" id="IPR006685">
    <property type="entry name" value="MscS_channel_2nd"/>
</dbReference>
<accession>A0AAE9SNE3</accession>
<dbReference type="InterPro" id="IPR045042">
    <property type="entry name" value="YnaI-like"/>
</dbReference>
<evidence type="ECO:0000256" key="7">
    <source>
        <dbReference type="SAM" id="Phobius"/>
    </source>
</evidence>
<dbReference type="Proteomes" id="UP001058687">
    <property type="component" value="Chromosome 1"/>
</dbReference>
<dbReference type="SUPFAM" id="SSF82689">
    <property type="entry name" value="Mechanosensitive channel protein MscS (YggB), C-terminal domain"/>
    <property type="match status" value="1"/>
</dbReference>
<protein>
    <submittedName>
        <fullName evidence="11">Mechanosensitive ion channel family protein</fullName>
    </submittedName>
</protein>
<feature type="domain" description="Mechanosensitive ion channel MscS C-terminal" evidence="10">
    <location>
        <begin position="433"/>
        <end position="518"/>
    </location>
</feature>
<keyword evidence="6 7" id="KW-0472">Membrane</keyword>
<evidence type="ECO:0000256" key="2">
    <source>
        <dbReference type="ARBA" id="ARBA00008017"/>
    </source>
</evidence>
<feature type="signal peptide" evidence="8">
    <location>
        <begin position="1"/>
        <end position="22"/>
    </location>
</feature>
<dbReference type="Pfam" id="PF00924">
    <property type="entry name" value="MS_channel_2nd"/>
    <property type="match status" value="1"/>
</dbReference>
<evidence type="ECO:0000256" key="8">
    <source>
        <dbReference type="SAM" id="SignalP"/>
    </source>
</evidence>
<evidence type="ECO:0000313" key="12">
    <source>
        <dbReference type="Proteomes" id="UP001058687"/>
    </source>
</evidence>
<feature type="transmembrane region" description="Helical" evidence="7">
    <location>
        <begin position="239"/>
        <end position="256"/>
    </location>
</feature>
<dbReference type="InterPro" id="IPR023408">
    <property type="entry name" value="MscS_beta-dom_sf"/>
</dbReference>
<evidence type="ECO:0000256" key="1">
    <source>
        <dbReference type="ARBA" id="ARBA00004651"/>
    </source>
</evidence>
<comment type="subcellular location">
    <subcellularLocation>
        <location evidence="1">Cell membrane</location>
        <topology evidence="1">Multi-pass membrane protein</topology>
    </subcellularLocation>
</comment>
<dbReference type="Pfam" id="PF21082">
    <property type="entry name" value="MS_channel_3rd"/>
    <property type="match status" value="1"/>
</dbReference>
<comment type="similarity">
    <text evidence="2">Belongs to the MscS (TC 1.A.23) family.</text>
</comment>
<dbReference type="RefSeq" id="WP_255938868.1">
    <property type="nucleotide sequence ID" value="NZ_CP050467.1"/>
</dbReference>
<dbReference type="Gene3D" id="2.30.30.60">
    <property type="match status" value="1"/>
</dbReference>
<feature type="transmembrane region" description="Helical" evidence="7">
    <location>
        <begin position="338"/>
        <end position="357"/>
    </location>
</feature>
<name>A0AAE9SNE3_9VIBR</name>
<evidence type="ECO:0000256" key="6">
    <source>
        <dbReference type="ARBA" id="ARBA00023136"/>
    </source>
</evidence>
<dbReference type="Gene3D" id="1.10.287.1260">
    <property type="match status" value="1"/>
</dbReference>
<feature type="domain" description="Mechanosensitive ion channel MscS" evidence="9">
    <location>
        <begin position="361"/>
        <end position="426"/>
    </location>
</feature>
<dbReference type="InterPro" id="IPR010920">
    <property type="entry name" value="LSM_dom_sf"/>
</dbReference>
<reference evidence="11" key="1">
    <citation type="submission" date="2020-03" db="EMBL/GenBank/DDBJ databases">
        <title>Five strains of Vibrio campbellii isolated from Mariana Trench.</title>
        <authorList>
            <person name="Liang J."/>
            <person name="Zhang X.-H."/>
        </authorList>
    </citation>
    <scope>NUCLEOTIDE SEQUENCE</scope>
    <source>
        <strain evidence="11">LJC014</strain>
    </source>
</reference>
<keyword evidence="8" id="KW-0732">Signal</keyword>
<dbReference type="InterPro" id="IPR011066">
    <property type="entry name" value="MscS_channel_C_sf"/>
</dbReference>
<proteinExistence type="inferred from homology"/>
<keyword evidence="3" id="KW-1003">Cell membrane</keyword>
<keyword evidence="4 7" id="KW-0812">Transmembrane</keyword>
<dbReference type="PANTHER" id="PTHR43634">
    <property type="entry name" value="OW CONDUCTANCE MECHANOSENSITIVE CHANNEL"/>
    <property type="match status" value="1"/>
</dbReference>
<keyword evidence="5 7" id="KW-1133">Transmembrane helix</keyword>
<evidence type="ECO:0000259" key="10">
    <source>
        <dbReference type="Pfam" id="PF21082"/>
    </source>
</evidence>
<feature type="chain" id="PRO_5042107354" evidence="8">
    <location>
        <begin position="23"/>
        <end position="552"/>
    </location>
</feature>
<dbReference type="Gene3D" id="3.30.70.100">
    <property type="match status" value="1"/>
</dbReference>
<evidence type="ECO:0000313" key="11">
    <source>
        <dbReference type="EMBL" id="UTZ26110.1"/>
    </source>
</evidence>
<evidence type="ECO:0000256" key="5">
    <source>
        <dbReference type="ARBA" id="ARBA00022989"/>
    </source>
</evidence>
<sequence>MTKIASWMMGALLLFCSHLTQASDPFPLSPPNLSTPQQAIISFNDLVAEANQELNLILADQKHNTEPNRQKVYALFDKATQVFDLSDVPDSSQNKVALESVMLMKEILDRVPLIELSKIPNSNALAQWRVPETSLELVKQADGQYRFSQQTVKGLYRDYLLVKHLPSHSEASLDYFKYYSLSAGRLIPPHWFYLIEALPSTFMVEYWNQALWQWLGLTILFMVMSGVLILLFHNVSAPVTRSILAVLTLSGFLYLADYQLNLTGTLMSTLNIVIELICWLLLSQVAYLVIYQACRLLMKKQRSKSTLRHSLAQIIGTLFGSMAAIACLGYGLNRLGVPVYGIVTGLSLGGMAIALAIRPTMENLIGGVILFLDKSLSVGDYCQIGNQSGVIEQIGVRSTRIRAKDRTQITITNGDLIKHEIINFSRRDRYPFKTTIGLRYETSMSQLQTITKKITNLLQEHPNVLDSPIRVHFDTFNAYSLDIKVLAHLNTTSKETFLNLQQSLLISINQIIEAEGTKFALPSHTTYLATDSVQPAATAQVQIKAQVIDQNT</sequence>
<feature type="transmembrane region" description="Helical" evidence="7">
    <location>
        <begin position="268"/>
        <end position="290"/>
    </location>
</feature>
<dbReference type="EMBL" id="CP050467">
    <property type="protein sequence ID" value="UTZ26110.1"/>
    <property type="molecule type" value="Genomic_DNA"/>
</dbReference>
<dbReference type="InterPro" id="IPR011014">
    <property type="entry name" value="MscS_channel_TM-2"/>
</dbReference>
<dbReference type="SUPFAM" id="SSF82861">
    <property type="entry name" value="Mechanosensitive channel protein MscS (YggB), transmembrane region"/>
    <property type="match status" value="1"/>
</dbReference>
<dbReference type="PANTHER" id="PTHR43634:SF2">
    <property type="entry name" value="LOW CONDUCTANCE MECHANOSENSITIVE CHANNEL YNAI"/>
    <property type="match status" value="1"/>
</dbReference>
<dbReference type="SUPFAM" id="SSF50182">
    <property type="entry name" value="Sm-like ribonucleoproteins"/>
    <property type="match status" value="1"/>
</dbReference>
<dbReference type="GO" id="GO:0008381">
    <property type="term" value="F:mechanosensitive monoatomic ion channel activity"/>
    <property type="evidence" value="ECO:0007669"/>
    <property type="project" value="UniProtKB-ARBA"/>
</dbReference>
<dbReference type="AlphaFoldDB" id="A0AAE9SNE3"/>
<dbReference type="InterPro" id="IPR049278">
    <property type="entry name" value="MS_channel_C"/>
</dbReference>
<evidence type="ECO:0000256" key="3">
    <source>
        <dbReference type="ARBA" id="ARBA00022475"/>
    </source>
</evidence>
<feature type="transmembrane region" description="Helical" evidence="7">
    <location>
        <begin position="311"/>
        <end position="332"/>
    </location>
</feature>
<evidence type="ECO:0000259" key="9">
    <source>
        <dbReference type="Pfam" id="PF00924"/>
    </source>
</evidence>
<dbReference type="GO" id="GO:0005886">
    <property type="term" value="C:plasma membrane"/>
    <property type="evidence" value="ECO:0007669"/>
    <property type="project" value="UniProtKB-SubCell"/>
</dbReference>
<evidence type="ECO:0000256" key="4">
    <source>
        <dbReference type="ARBA" id="ARBA00022692"/>
    </source>
</evidence>
<feature type="transmembrane region" description="Helical" evidence="7">
    <location>
        <begin position="211"/>
        <end position="232"/>
    </location>
</feature>